<feature type="region of interest" description="Disordered" evidence="1">
    <location>
        <begin position="1"/>
        <end position="31"/>
    </location>
</feature>
<gene>
    <name evidence="2" type="ORF">SAMN05443245_1107</name>
</gene>
<name>A0A1H1AAK9_9BURK</name>
<evidence type="ECO:0000313" key="2">
    <source>
        <dbReference type="EMBL" id="SDQ36758.1"/>
    </source>
</evidence>
<evidence type="ECO:0000256" key="1">
    <source>
        <dbReference type="SAM" id="MobiDB-lite"/>
    </source>
</evidence>
<dbReference type="AlphaFoldDB" id="A0A1H1AAK9"/>
<organism evidence="2 3">
    <name type="scientific">Paraburkholderia fungorum</name>
    <dbReference type="NCBI Taxonomy" id="134537"/>
    <lineage>
        <taxon>Bacteria</taxon>
        <taxon>Pseudomonadati</taxon>
        <taxon>Pseudomonadota</taxon>
        <taxon>Betaproteobacteria</taxon>
        <taxon>Burkholderiales</taxon>
        <taxon>Burkholderiaceae</taxon>
        <taxon>Paraburkholderia</taxon>
    </lineage>
</organism>
<dbReference type="EMBL" id="FNKP01000001">
    <property type="protein sequence ID" value="SDQ36758.1"/>
    <property type="molecule type" value="Genomic_DNA"/>
</dbReference>
<protein>
    <submittedName>
        <fullName evidence="2">Uncharacterized protein</fullName>
    </submittedName>
</protein>
<evidence type="ECO:0000313" key="3">
    <source>
        <dbReference type="Proteomes" id="UP000183487"/>
    </source>
</evidence>
<dbReference type="Proteomes" id="UP000183487">
    <property type="component" value="Unassembled WGS sequence"/>
</dbReference>
<sequence length="31" mass="3238">MSVGITRTAREAKLEANPNHAPDCRNVSGAA</sequence>
<reference evidence="3" key="1">
    <citation type="submission" date="2016-10" db="EMBL/GenBank/DDBJ databases">
        <authorList>
            <person name="Varghese N."/>
        </authorList>
    </citation>
    <scope>NUCLEOTIDE SEQUENCE [LARGE SCALE GENOMIC DNA]</scope>
    <source>
        <strain evidence="3">GAS106B</strain>
    </source>
</reference>
<accession>A0A1H1AAK9</accession>
<keyword evidence="3" id="KW-1185">Reference proteome</keyword>
<proteinExistence type="predicted"/>